<dbReference type="EMBL" id="CM055101">
    <property type="protein sequence ID" value="KAJ7541038.1"/>
    <property type="molecule type" value="Genomic_DNA"/>
</dbReference>
<keyword evidence="2" id="KW-1185">Reference proteome</keyword>
<name>A0ACC2CGA5_DIPCM</name>
<evidence type="ECO:0000313" key="1">
    <source>
        <dbReference type="EMBL" id="KAJ7541038.1"/>
    </source>
</evidence>
<reference evidence="2" key="1">
    <citation type="journal article" date="2024" name="Proc. Natl. Acad. Sci. U.S.A.">
        <title>Extraordinary preservation of gene collinearity over three hundred million years revealed in homosporous lycophytes.</title>
        <authorList>
            <person name="Li C."/>
            <person name="Wickell D."/>
            <person name="Kuo L.Y."/>
            <person name="Chen X."/>
            <person name="Nie B."/>
            <person name="Liao X."/>
            <person name="Peng D."/>
            <person name="Ji J."/>
            <person name="Jenkins J."/>
            <person name="Williams M."/>
            <person name="Shu S."/>
            <person name="Plott C."/>
            <person name="Barry K."/>
            <person name="Rajasekar S."/>
            <person name="Grimwood J."/>
            <person name="Han X."/>
            <person name="Sun S."/>
            <person name="Hou Z."/>
            <person name="He W."/>
            <person name="Dai G."/>
            <person name="Sun C."/>
            <person name="Schmutz J."/>
            <person name="Leebens-Mack J.H."/>
            <person name="Li F.W."/>
            <person name="Wang L."/>
        </authorList>
    </citation>
    <scope>NUCLEOTIDE SEQUENCE [LARGE SCALE GENOMIC DNA]</scope>
    <source>
        <strain evidence="2">cv. PW_Plant_1</strain>
    </source>
</reference>
<evidence type="ECO:0000313" key="2">
    <source>
        <dbReference type="Proteomes" id="UP001162992"/>
    </source>
</evidence>
<protein>
    <submittedName>
        <fullName evidence="1">Uncharacterized protein</fullName>
    </submittedName>
</protein>
<gene>
    <name evidence="1" type="ORF">O6H91_10G042600</name>
</gene>
<accession>A0ACC2CGA5</accession>
<sequence>MAAAVVRVKETRAMLKALGPRPNATDIEQAHLALKVIDEHLQSQLQNIVRAQIPEQFESSLQADKESQLRRAAEEEKLPYLSVLRLNELLQLYEGMILSADMEFSGGGGVDSCPRSPMRPLYIKDEVPAEVAQLLQEAYENQLHNLNLNSRQLTKLPDSFGKISSLVVLNLSNNRLEVLPDSISRLNNLINLDLSSNHLDVLPESFGELRKLKVLNVSGNVLKYLPESICRCRALVDLNASFNRIDYLPPNLGSELVNLERLSVQLNKLSSLPSSLGQLKPLKHLEVQFNKLLSLPETIGNLTNLETLDVSSNFTSLVSLPNAIGDLVSLTSLDLSYNQLRELPVSLGRLQKLKKLKLNGNPLTLPPAEVIEHSHEAVMEYMAVQWKASLVLDDHDSNNNSKANNAKVINNTKMNNYWSRPDSPAAAHRRRVGDHSGSWMTGWLQGMCGRASFFHRGSKGKLMEWQQHSSEDFL</sequence>
<dbReference type="Proteomes" id="UP001162992">
    <property type="component" value="Chromosome 10"/>
</dbReference>
<comment type="caution">
    <text evidence="1">The sequence shown here is derived from an EMBL/GenBank/DDBJ whole genome shotgun (WGS) entry which is preliminary data.</text>
</comment>
<organism evidence="1 2">
    <name type="scientific">Diphasiastrum complanatum</name>
    <name type="common">Issler's clubmoss</name>
    <name type="synonym">Lycopodium complanatum</name>
    <dbReference type="NCBI Taxonomy" id="34168"/>
    <lineage>
        <taxon>Eukaryota</taxon>
        <taxon>Viridiplantae</taxon>
        <taxon>Streptophyta</taxon>
        <taxon>Embryophyta</taxon>
        <taxon>Tracheophyta</taxon>
        <taxon>Lycopodiopsida</taxon>
        <taxon>Lycopodiales</taxon>
        <taxon>Lycopodiaceae</taxon>
        <taxon>Lycopodioideae</taxon>
        <taxon>Diphasiastrum</taxon>
    </lineage>
</organism>
<proteinExistence type="predicted"/>